<evidence type="ECO:0000256" key="1">
    <source>
        <dbReference type="ARBA" id="ARBA00006190"/>
    </source>
</evidence>
<evidence type="ECO:0000313" key="3">
    <source>
        <dbReference type="Proteomes" id="UP000092445"/>
    </source>
</evidence>
<reference evidence="2" key="2">
    <citation type="submission" date="2020-05" db="UniProtKB">
        <authorList>
            <consortium name="EnsemblMetazoa"/>
        </authorList>
    </citation>
    <scope>IDENTIFICATION</scope>
    <source>
        <strain evidence="2">IAEA</strain>
    </source>
</reference>
<dbReference type="Pfam" id="PF03357">
    <property type="entry name" value="Snf7"/>
    <property type="match status" value="1"/>
</dbReference>
<protein>
    <submittedName>
        <fullName evidence="2">Uncharacterized protein</fullName>
    </submittedName>
</protein>
<comment type="similarity">
    <text evidence="1">Belongs to the SNF7 family.</text>
</comment>
<dbReference type="EnsemblMetazoa" id="GPAI035586-RA">
    <property type="protein sequence ID" value="GPAI035586-PA"/>
    <property type="gene ID" value="GPAI035586"/>
</dbReference>
<name>A0A1B0A642_GLOPL</name>
<dbReference type="InterPro" id="IPR005024">
    <property type="entry name" value="Snf7_fam"/>
</dbReference>
<dbReference type="STRING" id="7398.A0A1B0A642"/>
<accession>A0A1B0A642</accession>
<dbReference type="Proteomes" id="UP000092445">
    <property type="component" value="Unassembled WGS sequence"/>
</dbReference>
<organism evidence="2 3">
    <name type="scientific">Glossina pallidipes</name>
    <name type="common">Tsetse fly</name>
    <dbReference type="NCBI Taxonomy" id="7398"/>
    <lineage>
        <taxon>Eukaryota</taxon>
        <taxon>Metazoa</taxon>
        <taxon>Ecdysozoa</taxon>
        <taxon>Arthropoda</taxon>
        <taxon>Hexapoda</taxon>
        <taxon>Insecta</taxon>
        <taxon>Pterygota</taxon>
        <taxon>Neoptera</taxon>
        <taxon>Endopterygota</taxon>
        <taxon>Diptera</taxon>
        <taxon>Brachycera</taxon>
        <taxon>Muscomorpha</taxon>
        <taxon>Hippoboscoidea</taxon>
        <taxon>Glossinidae</taxon>
        <taxon>Glossina</taxon>
    </lineage>
</organism>
<sequence length="194" mass="22675">MNIYFIKLPPTSCCENDSCTTATIFKRRKWVVFLLKIKHLGAEQDKTVLQLKHRRDLLKRYQKRIELSLENGPSGRREVVCYLYIIELYISKWKSLSLLHLGGRSYYYCKKKFQETLLVNTDKQLENFEKLATGIKYAPVEMKVVDALKHGNEALKKMVDINEIERIMDETRGDTNVNENDVSIELDALVVLEE</sequence>
<dbReference type="AlphaFoldDB" id="A0A1B0A642"/>
<dbReference type="VEuPathDB" id="VectorBase:GPAI035586"/>
<dbReference type="GO" id="GO:0007034">
    <property type="term" value="P:vacuolar transport"/>
    <property type="evidence" value="ECO:0007669"/>
    <property type="project" value="InterPro"/>
</dbReference>
<keyword evidence="3" id="KW-1185">Reference proteome</keyword>
<proteinExistence type="inferred from homology"/>
<reference evidence="3" key="1">
    <citation type="submission" date="2014-03" db="EMBL/GenBank/DDBJ databases">
        <authorList>
            <person name="Aksoy S."/>
            <person name="Warren W."/>
            <person name="Wilson R.K."/>
        </authorList>
    </citation>
    <scope>NUCLEOTIDE SEQUENCE [LARGE SCALE GENOMIC DNA]</scope>
    <source>
        <strain evidence="3">IAEA</strain>
    </source>
</reference>
<evidence type="ECO:0000313" key="2">
    <source>
        <dbReference type="EnsemblMetazoa" id="GPAI035586-PA"/>
    </source>
</evidence>